<keyword evidence="12" id="KW-1185">Reference proteome</keyword>
<dbReference type="InterPro" id="IPR025828">
    <property type="entry name" value="Put_sensor_dom"/>
</dbReference>
<feature type="transmembrane region" description="Helical" evidence="9">
    <location>
        <begin position="50"/>
        <end position="69"/>
    </location>
</feature>
<evidence type="ECO:0000256" key="8">
    <source>
        <dbReference type="ARBA" id="ARBA00023012"/>
    </source>
</evidence>
<protein>
    <recommendedName>
        <fullName evidence="2">histidine kinase</fullName>
        <ecNumber evidence="2">2.7.13.3</ecNumber>
    </recommendedName>
</protein>
<keyword evidence="4" id="KW-0808">Transferase</keyword>
<reference evidence="12" key="1">
    <citation type="journal article" date="2019" name="Int. J. Syst. Evol. Microbiol.">
        <title>The Global Catalogue of Microorganisms (GCM) 10K type strain sequencing project: providing services to taxonomists for standard genome sequencing and annotation.</title>
        <authorList>
            <consortium name="The Broad Institute Genomics Platform"/>
            <consortium name="The Broad Institute Genome Sequencing Center for Infectious Disease"/>
            <person name="Wu L."/>
            <person name="Ma J."/>
        </authorList>
    </citation>
    <scope>NUCLEOTIDE SEQUENCE [LARGE SCALE GENOMIC DNA]</scope>
    <source>
        <strain evidence="12">JCM 18956</strain>
    </source>
</reference>
<evidence type="ECO:0000313" key="11">
    <source>
        <dbReference type="EMBL" id="GAA4686170.1"/>
    </source>
</evidence>
<dbReference type="PANTHER" id="PTHR24421:SF10">
    <property type="entry name" value="NITRATE_NITRITE SENSOR PROTEIN NARQ"/>
    <property type="match status" value="1"/>
</dbReference>
<dbReference type="InterPro" id="IPR003594">
    <property type="entry name" value="HATPase_dom"/>
</dbReference>
<evidence type="ECO:0000259" key="10">
    <source>
        <dbReference type="SMART" id="SM00387"/>
    </source>
</evidence>
<dbReference type="GO" id="GO:0016301">
    <property type="term" value="F:kinase activity"/>
    <property type="evidence" value="ECO:0007669"/>
    <property type="project" value="UniProtKB-KW"/>
</dbReference>
<dbReference type="InterPro" id="IPR036890">
    <property type="entry name" value="HATPase_C_sf"/>
</dbReference>
<evidence type="ECO:0000256" key="6">
    <source>
        <dbReference type="ARBA" id="ARBA00022777"/>
    </source>
</evidence>
<evidence type="ECO:0000256" key="3">
    <source>
        <dbReference type="ARBA" id="ARBA00022553"/>
    </source>
</evidence>
<feature type="transmembrane region" description="Helical" evidence="9">
    <location>
        <begin position="124"/>
        <end position="146"/>
    </location>
</feature>
<feature type="domain" description="Histidine kinase/HSP90-like ATPase" evidence="10">
    <location>
        <begin position="355"/>
        <end position="454"/>
    </location>
</feature>
<dbReference type="SUPFAM" id="SSF55874">
    <property type="entry name" value="ATPase domain of HSP90 chaperone/DNA topoisomerase II/histidine kinase"/>
    <property type="match status" value="1"/>
</dbReference>
<dbReference type="Gene3D" id="1.20.5.1930">
    <property type="match status" value="1"/>
</dbReference>
<dbReference type="EC" id="2.7.13.3" evidence="2"/>
<keyword evidence="9" id="KW-1133">Transmembrane helix</keyword>
<dbReference type="Pfam" id="PF02518">
    <property type="entry name" value="HATPase_c"/>
    <property type="match status" value="1"/>
</dbReference>
<feature type="transmembrane region" description="Helical" evidence="9">
    <location>
        <begin position="192"/>
        <end position="215"/>
    </location>
</feature>
<dbReference type="InterPro" id="IPR050482">
    <property type="entry name" value="Sensor_HK_TwoCompSys"/>
</dbReference>
<keyword evidence="7" id="KW-0067">ATP-binding</keyword>
<dbReference type="Pfam" id="PF13796">
    <property type="entry name" value="Sensor"/>
    <property type="match status" value="1"/>
</dbReference>
<evidence type="ECO:0000256" key="7">
    <source>
        <dbReference type="ARBA" id="ARBA00022840"/>
    </source>
</evidence>
<dbReference type="Pfam" id="PF07730">
    <property type="entry name" value="HisKA_3"/>
    <property type="match status" value="1"/>
</dbReference>
<dbReference type="InterPro" id="IPR011712">
    <property type="entry name" value="Sig_transdc_His_kin_sub3_dim/P"/>
</dbReference>
<keyword evidence="8" id="KW-0902">Two-component regulatory system</keyword>
<comment type="catalytic activity">
    <reaction evidence="1">
        <text>ATP + protein L-histidine = ADP + protein N-phospho-L-histidine.</text>
        <dbReference type="EC" id="2.7.13.3"/>
    </reaction>
</comment>
<keyword evidence="9" id="KW-0472">Membrane</keyword>
<sequence length="465" mass="49817">MTDVPTPSPRRFGYVGLWRALPRELAFLLTVLPVAIVTCVVGWTGLALGLGLAIVWIGLPIGVATLLLSRRFGEFELRRLRLAGRPAIAAPDWSLRHRGQGIWRRALVVLVDGRTWSYWAHGAIVQLVLGTITWSIGLVWIVLALGGPTYWFWGRFESHGDGEIWLHTVVLEGFPGYTAERSQSGLFVGESVFFAVVGVVFLVTLPLVGHGLVLLHQAVARGMLGEGESAALRREISASESSRVSAILAEDDALRRLERDIHDGPQQSLLRVQYDLSSSIRALSSDDETLRPLLESALGLTKDTLHELRELSRGMAPPLLQDRGLASAIRSLASRSPVPTTAAVDLTVGEVDLGPVERSVYFVVSELLANVAKHSGATAASVTIRATVSTGLRARRRRDLVVEVVDDGRGGAREVSGHGLNGVAARVTGLRGTLVVDSPGGGPTRVTVTLPVGSASGTELAAPLR</sequence>
<feature type="transmembrane region" description="Helical" evidence="9">
    <location>
        <begin position="25"/>
        <end position="44"/>
    </location>
</feature>
<keyword evidence="3" id="KW-0597">Phosphoprotein</keyword>
<dbReference type="EMBL" id="BAABLM010000012">
    <property type="protein sequence ID" value="GAA4686170.1"/>
    <property type="molecule type" value="Genomic_DNA"/>
</dbReference>
<evidence type="ECO:0000313" key="12">
    <source>
        <dbReference type="Proteomes" id="UP001501295"/>
    </source>
</evidence>
<comment type="caution">
    <text evidence="11">The sequence shown here is derived from an EMBL/GenBank/DDBJ whole genome shotgun (WGS) entry which is preliminary data.</text>
</comment>
<accession>A0ABP8WCE5</accession>
<evidence type="ECO:0000256" key="2">
    <source>
        <dbReference type="ARBA" id="ARBA00012438"/>
    </source>
</evidence>
<evidence type="ECO:0000256" key="5">
    <source>
        <dbReference type="ARBA" id="ARBA00022741"/>
    </source>
</evidence>
<dbReference type="Gene3D" id="3.30.565.10">
    <property type="entry name" value="Histidine kinase-like ATPase, C-terminal domain"/>
    <property type="match status" value="1"/>
</dbReference>
<evidence type="ECO:0000256" key="9">
    <source>
        <dbReference type="SAM" id="Phobius"/>
    </source>
</evidence>
<dbReference type="RefSeq" id="WP_345377328.1">
    <property type="nucleotide sequence ID" value="NZ_BAABLM010000012.1"/>
</dbReference>
<evidence type="ECO:0000256" key="4">
    <source>
        <dbReference type="ARBA" id="ARBA00022679"/>
    </source>
</evidence>
<dbReference type="Proteomes" id="UP001501295">
    <property type="component" value="Unassembled WGS sequence"/>
</dbReference>
<dbReference type="CDD" id="cd16917">
    <property type="entry name" value="HATPase_UhpB-NarQ-NarX-like"/>
    <property type="match status" value="1"/>
</dbReference>
<name>A0ABP8WCE5_9MICO</name>
<dbReference type="PANTHER" id="PTHR24421">
    <property type="entry name" value="NITRATE/NITRITE SENSOR PROTEIN NARX-RELATED"/>
    <property type="match status" value="1"/>
</dbReference>
<keyword evidence="9" id="KW-0812">Transmembrane</keyword>
<dbReference type="SMART" id="SM00387">
    <property type="entry name" value="HATPase_c"/>
    <property type="match status" value="1"/>
</dbReference>
<keyword evidence="6 11" id="KW-0418">Kinase</keyword>
<organism evidence="11 12">
    <name type="scientific">Frondihabitans cladoniiphilus</name>
    <dbReference type="NCBI Taxonomy" id="715785"/>
    <lineage>
        <taxon>Bacteria</taxon>
        <taxon>Bacillati</taxon>
        <taxon>Actinomycetota</taxon>
        <taxon>Actinomycetes</taxon>
        <taxon>Micrococcales</taxon>
        <taxon>Microbacteriaceae</taxon>
        <taxon>Frondihabitans</taxon>
    </lineage>
</organism>
<proteinExistence type="predicted"/>
<keyword evidence="5" id="KW-0547">Nucleotide-binding</keyword>
<evidence type="ECO:0000256" key="1">
    <source>
        <dbReference type="ARBA" id="ARBA00000085"/>
    </source>
</evidence>
<gene>
    <name evidence="11" type="ORF">GCM10025780_35970</name>
</gene>